<protein>
    <submittedName>
        <fullName evidence="1">Uncharacterized protein</fullName>
    </submittedName>
</protein>
<gene>
    <name evidence="1" type="ORF">DSO57_1034395</name>
</gene>
<dbReference type="Proteomes" id="UP001165960">
    <property type="component" value="Unassembled WGS sequence"/>
</dbReference>
<organism evidence="1 2">
    <name type="scientific">Entomophthora muscae</name>
    <dbReference type="NCBI Taxonomy" id="34485"/>
    <lineage>
        <taxon>Eukaryota</taxon>
        <taxon>Fungi</taxon>
        <taxon>Fungi incertae sedis</taxon>
        <taxon>Zoopagomycota</taxon>
        <taxon>Entomophthoromycotina</taxon>
        <taxon>Entomophthoromycetes</taxon>
        <taxon>Entomophthorales</taxon>
        <taxon>Entomophthoraceae</taxon>
        <taxon>Entomophthora</taxon>
    </lineage>
</organism>
<dbReference type="EMBL" id="QTSX02005256">
    <property type="protein sequence ID" value="KAJ9060107.1"/>
    <property type="molecule type" value="Genomic_DNA"/>
</dbReference>
<reference evidence="1" key="1">
    <citation type="submission" date="2022-04" db="EMBL/GenBank/DDBJ databases">
        <title>Genome of the entomopathogenic fungus Entomophthora muscae.</title>
        <authorList>
            <person name="Elya C."/>
            <person name="Lovett B.R."/>
            <person name="Lee E."/>
            <person name="Macias A.M."/>
            <person name="Hajek A.E."/>
            <person name="De Bivort B.L."/>
            <person name="Kasson M.T."/>
            <person name="De Fine Licht H.H."/>
            <person name="Stajich J.E."/>
        </authorList>
    </citation>
    <scope>NUCLEOTIDE SEQUENCE</scope>
    <source>
        <strain evidence="1">Berkeley</strain>
    </source>
</reference>
<proteinExistence type="predicted"/>
<evidence type="ECO:0000313" key="1">
    <source>
        <dbReference type="EMBL" id="KAJ9060107.1"/>
    </source>
</evidence>
<evidence type="ECO:0000313" key="2">
    <source>
        <dbReference type="Proteomes" id="UP001165960"/>
    </source>
</evidence>
<sequence length="199" mass="23021">MQGGRVSPFVETLYSLLSDGQYNDIFSWDPSGRSFIIFSIKRFENDILKRFFKNSSASSFFRQLNLYEFRRISDGRKSKNTFKVEMGEFGHSEFLREQPHRLAYVCRKPVNREGRARKAIHDPYLIRTTCPVSQRTPIILHAYISNPESIIVNHSDESNTHSSESSPKKKKPLFYLADLPPTQSHPQSQLSCYDIPALL</sequence>
<comment type="caution">
    <text evidence="1">The sequence shown here is derived from an EMBL/GenBank/DDBJ whole genome shotgun (WGS) entry which is preliminary data.</text>
</comment>
<keyword evidence="2" id="KW-1185">Reference proteome</keyword>
<name>A0ACC2SD71_9FUNG</name>
<accession>A0ACC2SD71</accession>